<gene>
    <name evidence="1" type="ORF">MNBD_IGNAVI01-1529</name>
</gene>
<proteinExistence type="predicted"/>
<reference evidence="1" key="1">
    <citation type="submission" date="2018-06" db="EMBL/GenBank/DDBJ databases">
        <authorList>
            <person name="Zhirakovskaya E."/>
        </authorList>
    </citation>
    <scope>NUCLEOTIDE SEQUENCE</scope>
</reference>
<name>A0A3B1BC86_9ZZZZ</name>
<dbReference type="AlphaFoldDB" id="A0A3B1BC86"/>
<accession>A0A3B1BC86</accession>
<organism evidence="1">
    <name type="scientific">hydrothermal vent metagenome</name>
    <dbReference type="NCBI Taxonomy" id="652676"/>
    <lineage>
        <taxon>unclassified sequences</taxon>
        <taxon>metagenomes</taxon>
        <taxon>ecological metagenomes</taxon>
    </lineage>
</organism>
<protein>
    <submittedName>
        <fullName evidence="1">Uncharacterized protein</fullName>
    </submittedName>
</protein>
<dbReference type="EMBL" id="UOGD01000034">
    <property type="protein sequence ID" value="VAX15809.1"/>
    <property type="molecule type" value="Genomic_DNA"/>
</dbReference>
<evidence type="ECO:0000313" key="1">
    <source>
        <dbReference type="EMBL" id="VAX15809.1"/>
    </source>
</evidence>
<feature type="non-terminal residue" evidence="1">
    <location>
        <position position="1"/>
    </location>
</feature>
<sequence length="302" mass="33843">KLTVYLYGFIFYVTNSISFSISADQFKPFKNYRCLRLNNEENMTVKISLIASLMLLSFIGCGSSELIVSDPAEKITVDGDHEDWNGKLKFFEDEKVALGFQNDQENLYFCLVTSDKQTAMKIMLHGLTIWFEPENGEQEIGLQYPKKMENISPRSLREMMGGKRGKNDFDITINSIMQHQGEFSLIDDDDEIIYSSAIGSNDGYEIKVRGRNQQFVYEAKIPIGNNGLAQFPMNIFPNEKIEIKFETGEIDMSEMMGSGGMGRESGMSGGGMRNGGMGRGRSGSGAMGMEKFSLDIELKLAK</sequence>